<evidence type="ECO:0000313" key="2">
    <source>
        <dbReference type="EMBL" id="BDW84047.1"/>
    </source>
</evidence>
<dbReference type="EMBL" id="AP027266">
    <property type="protein sequence ID" value="BDW84047.1"/>
    <property type="molecule type" value="Genomic_DNA"/>
</dbReference>
<gene>
    <name evidence="2" type="ORF">MACH21_02240</name>
</gene>
<organism evidence="2 3">
    <name type="scientific">Roseicyclus marinus</name>
    <dbReference type="NCBI Taxonomy" id="2161673"/>
    <lineage>
        <taxon>Bacteria</taxon>
        <taxon>Pseudomonadati</taxon>
        <taxon>Pseudomonadota</taxon>
        <taxon>Alphaproteobacteria</taxon>
        <taxon>Rhodobacterales</taxon>
        <taxon>Roseobacteraceae</taxon>
        <taxon>Roseicyclus</taxon>
    </lineage>
</organism>
<keyword evidence="1" id="KW-0812">Transmembrane</keyword>
<feature type="transmembrane region" description="Helical" evidence="1">
    <location>
        <begin position="71"/>
        <end position="90"/>
    </location>
</feature>
<protein>
    <recommendedName>
        <fullName evidence="4">PH (Pleckstrin Homology) domain-containing protein</fullName>
    </recommendedName>
</protein>
<proteinExistence type="predicted"/>
<dbReference type="Proteomes" id="UP001337723">
    <property type="component" value="Chromosome"/>
</dbReference>
<evidence type="ECO:0000313" key="3">
    <source>
        <dbReference type="Proteomes" id="UP001337723"/>
    </source>
</evidence>
<accession>A0AA48H2H1</accession>
<reference evidence="2 3" key="1">
    <citation type="submission" date="2023-01" db="EMBL/GenBank/DDBJ databases">
        <title>Complete genome sequence of Roseicyclus marinus strain Dej080120_10.</title>
        <authorList>
            <person name="Ueki S."/>
            <person name="Maruyama F."/>
        </authorList>
    </citation>
    <scope>NUCLEOTIDE SEQUENCE [LARGE SCALE GENOMIC DNA]</scope>
    <source>
        <strain evidence="2 3">Dej080120_10</strain>
    </source>
</reference>
<feature type="transmembrane region" description="Helical" evidence="1">
    <location>
        <begin position="36"/>
        <end position="59"/>
    </location>
</feature>
<keyword evidence="1" id="KW-1133">Transmembrane helix</keyword>
<name>A0AA48H2H1_9RHOB</name>
<sequence>MTQGAGWDGILEPGETILWQGQPQPGIIWRDALSPLGLFGVVFTGFSLFWITAAASMLAEGPGFPFTLFPLFGLPFLLVGLFMMGGHVVLDAYVRATTWYTLTDRTAYVARVILGKRTLESYPIAAMDRLELTDGMPGDVIFGVARHAHPERVARQGRARNKLVTGTVTQTGFRKITEARKVWRMIRDRQAAMERLERDETP</sequence>
<dbReference type="KEGG" id="rmai:MACH21_02240"/>
<dbReference type="RefSeq" id="WP_338273569.1">
    <property type="nucleotide sequence ID" value="NZ_AP027266.1"/>
</dbReference>
<keyword evidence="1" id="KW-0472">Membrane</keyword>
<keyword evidence="3" id="KW-1185">Reference proteome</keyword>
<dbReference type="AlphaFoldDB" id="A0AA48H2H1"/>
<evidence type="ECO:0000256" key="1">
    <source>
        <dbReference type="SAM" id="Phobius"/>
    </source>
</evidence>
<evidence type="ECO:0008006" key="4">
    <source>
        <dbReference type="Google" id="ProtNLM"/>
    </source>
</evidence>